<dbReference type="Gene3D" id="2.10.60.10">
    <property type="entry name" value="CD59"/>
    <property type="match status" value="1"/>
</dbReference>
<gene>
    <name evidence="1" type="ORF">TSAR_009362</name>
</gene>
<comment type="caution">
    <text evidence="1">The sequence shown here is derived from an EMBL/GenBank/DDBJ whole genome shotgun (WGS) entry which is preliminary data.</text>
</comment>
<name>A0A232EGZ4_9HYME</name>
<evidence type="ECO:0000313" key="2">
    <source>
        <dbReference type="Proteomes" id="UP000215335"/>
    </source>
</evidence>
<dbReference type="EMBL" id="NNAY01004646">
    <property type="protein sequence ID" value="OXU17611.1"/>
    <property type="molecule type" value="Genomic_DNA"/>
</dbReference>
<accession>A0A232EGZ4</accession>
<evidence type="ECO:0000313" key="1">
    <source>
        <dbReference type="EMBL" id="OXU17611.1"/>
    </source>
</evidence>
<sequence length="66" mass="7209">MTSDSINTTFVIECCREDYCNRGLKPQLHPRNKEGTVCDAVAAIIITTTTTTTLESLCSNNPVFLG</sequence>
<dbReference type="Proteomes" id="UP000215335">
    <property type="component" value="Unassembled WGS sequence"/>
</dbReference>
<keyword evidence="2" id="KW-1185">Reference proteome</keyword>
<protein>
    <recommendedName>
        <fullName evidence="3">Activin types I and II receptor domain-containing protein</fullName>
    </recommendedName>
</protein>
<dbReference type="AlphaFoldDB" id="A0A232EGZ4"/>
<proteinExistence type="predicted"/>
<evidence type="ECO:0008006" key="3">
    <source>
        <dbReference type="Google" id="ProtNLM"/>
    </source>
</evidence>
<dbReference type="InterPro" id="IPR045860">
    <property type="entry name" value="Snake_toxin-like_sf"/>
</dbReference>
<reference evidence="1 2" key="1">
    <citation type="journal article" date="2017" name="Curr. Biol.">
        <title>The Evolution of Venom by Co-option of Single-Copy Genes.</title>
        <authorList>
            <person name="Martinson E.O."/>
            <person name="Mrinalini"/>
            <person name="Kelkar Y.D."/>
            <person name="Chang C.H."/>
            <person name="Werren J.H."/>
        </authorList>
    </citation>
    <scope>NUCLEOTIDE SEQUENCE [LARGE SCALE GENOMIC DNA]</scope>
    <source>
        <strain evidence="1 2">Alberta</strain>
        <tissue evidence="1">Whole body</tissue>
    </source>
</reference>
<organism evidence="1 2">
    <name type="scientific">Trichomalopsis sarcophagae</name>
    <dbReference type="NCBI Taxonomy" id="543379"/>
    <lineage>
        <taxon>Eukaryota</taxon>
        <taxon>Metazoa</taxon>
        <taxon>Ecdysozoa</taxon>
        <taxon>Arthropoda</taxon>
        <taxon>Hexapoda</taxon>
        <taxon>Insecta</taxon>
        <taxon>Pterygota</taxon>
        <taxon>Neoptera</taxon>
        <taxon>Endopterygota</taxon>
        <taxon>Hymenoptera</taxon>
        <taxon>Apocrita</taxon>
        <taxon>Proctotrupomorpha</taxon>
        <taxon>Chalcidoidea</taxon>
        <taxon>Pteromalidae</taxon>
        <taxon>Pteromalinae</taxon>
        <taxon>Trichomalopsis</taxon>
    </lineage>
</organism>